<dbReference type="Gene3D" id="3.30.450.40">
    <property type="match status" value="1"/>
</dbReference>
<evidence type="ECO:0000256" key="2">
    <source>
        <dbReference type="ARBA" id="ARBA00023125"/>
    </source>
</evidence>
<evidence type="ECO:0000259" key="4">
    <source>
        <dbReference type="PROSITE" id="PS51077"/>
    </source>
</evidence>
<proteinExistence type="predicted"/>
<dbReference type="Proteomes" id="UP001560685">
    <property type="component" value="Unassembled WGS sequence"/>
</dbReference>
<dbReference type="InterPro" id="IPR050707">
    <property type="entry name" value="HTH_MetabolicPath_Reg"/>
</dbReference>
<feature type="domain" description="HTH iclR-type" evidence="4">
    <location>
        <begin position="12"/>
        <end position="74"/>
    </location>
</feature>
<evidence type="ECO:0000313" key="7">
    <source>
        <dbReference type="Proteomes" id="UP001560685"/>
    </source>
</evidence>
<dbReference type="Gene3D" id="1.10.10.10">
    <property type="entry name" value="Winged helix-like DNA-binding domain superfamily/Winged helix DNA-binding domain"/>
    <property type="match status" value="1"/>
</dbReference>
<dbReference type="SUPFAM" id="SSF55781">
    <property type="entry name" value="GAF domain-like"/>
    <property type="match status" value="1"/>
</dbReference>
<reference evidence="6 7" key="1">
    <citation type="submission" date="2024-05" db="EMBL/GenBank/DDBJ databases">
        <title>Three bacterial strains, DH-69, EH-24, and ECK-19 isolated from coastal sediments.</title>
        <authorList>
            <person name="Ye Y.-Q."/>
            <person name="Du Z.-J."/>
        </authorList>
    </citation>
    <scope>NUCLEOTIDE SEQUENCE [LARGE SCALE GENOMIC DNA]</scope>
    <source>
        <strain evidence="6 7">ECK-19</strain>
    </source>
</reference>
<evidence type="ECO:0000259" key="5">
    <source>
        <dbReference type="PROSITE" id="PS51078"/>
    </source>
</evidence>
<evidence type="ECO:0000256" key="1">
    <source>
        <dbReference type="ARBA" id="ARBA00023015"/>
    </source>
</evidence>
<dbReference type="RefSeq" id="WP_369313006.1">
    <property type="nucleotide sequence ID" value="NZ_JBEHZE010000001.1"/>
</dbReference>
<keyword evidence="3" id="KW-0804">Transcription</keyword>
<keyword evidence="7" id="KW-1185">Reference proteome</keyword>
<feature type="domain" description="IclR-ED" evidence="5">
    <location>
        <begin position="75"/>
        <end position="257"/>
    </location>
</feature>
<keyword evidence="1" id="KW-0805">Transcription regulation</keyword>
<evidence type="ECO:0000313" key="6">
    <source>
        <dbReference type="EMBL" id="MEX6633067.1"/>
    </source>
</evidence>
<dbReference type="PROSITE" id="PS51078">
    <property type="entry name" value="ICLR_ED"/>
    <property type="match status" value="1"/>
</dbReference>
<keyword evidence="2" id="KW-0238">DNA-binding</keyword>
<comment type="caution">
    <text evidence="6">The sequence shown here is derived from an EMBL/GenBank/DDBJ whole genome shotgun (WGS) entry which is preliminary data.</text>
</comment>
<organism evidence="6 7">
    <name type="scientific">Hyphococcus lacteus</name>
    <dbReference type="NCBI Taxonomy" id="3143536"/>
    <lineage>
        <taxon>Bacteria</taxon>
        <taxon>Pseudomonadati</taxon>
        <taxon>Pseudomonadota</taxon>
        <taxon>Alphaproteobacteria</taxon>
        <taxon>Parvularculales</taxon>
        <taxon>Parvularculaceae</taxon>
        <taxon>Hyphococcus</taxon>
    </lineage>
</organism>
<evidence type="ECO:0000256" key="3">
    <source>
        <dbReference type="ARBA" id="ARBA00023163"/>
    </source>
</evidence>
<dbReference type="SMART" id="SM00346">
    <property type="entry name" value="HTH_ICLR"/>
    <property type="match status" value="1"/>
</dbReference>
<gene>
    <name evidence="6" type="ORF">ABFZ84_05845</name>
</gene>
<dbReference type="SUPFAM" id="SSF46785">
    <property type="entry name" value="Winged helix' DNA-binding domain"/>
    <property type="match status" value="1"/>
</dbReference>
<protein>
    <submittedName>
        <fullName evidence="6">Helix-turn-helix domain-containing protein</fullName>
    </submittedName>
</protein>
<dbReference type="InterPro" id="IPR014757">
    <property type="entry name" value="Tscrpt_reg_IclR_C"/>
</dbReference>
<dbReference type="PROSITE" id="PS51077">
    <property type="entry name" value="HTH_ICLR"/>
    <property type="match status" value="1"/>
</dbReference>
<accession>A0ABV3Z2Q4</accession>
<dbReference type="InterPro" id="IPR029016">
    <property type="entry name" value="GAF-like_dom_sf"/>
</dbReference>
<dbReference type="Pfam" id="PF01614">
    <property type="entry name" value="IclR_C"/>
    <property type="match status" value="1"/>
</dbReference>
<name>A0ABV3Z2Q4_9PROT</name>
<sequence length="269" mass="28764">MNTETADAGSCIKSVSSAFTILDVVAKHDGPISLKEIGVKAGVSPSKAHRYLQSLCRCGLLSQAFKSGTYDLGVATMRLGLAAVNRVDVINRAGDALTDLVERLDVDAFIAVWSELGPTVVRCERSKTPAIAMIGPGVSFPIFASATGLAFASFVSDTLLAKMIAREAGGDAKRIAEFSRQVQPKLKEVRRDKVACYSSALVQDRQSIAAPIFSINDQVVACVTLVSMGDEHSSIGGTEVETLLRFCKKFSLPKRGYFDATLIEEKIAV</sequence>
<dbReference type="InterPro" id="IPR005471">
    <property type="entry name" value="Tscrpt_reg_IclR_N"/>
</dbReference>
<dbReference type="InterPro" id="IPR036390">
    <property type="entry name" value="WH_DNA-bd_sf"/>
</dbReference>
<dbReference type="Pfam" id="PF09339">
    <property type="entry name" value="HTH_IclR"/>
    <property type="match status" value="1"/>
</dbReference>
<dbReference type="PANTHER" id="PTHR30136">
    <property type="entry name" value="HELIX-TURN-HELIX TRANSCRIPTIONAL REGULATOR, ICLR FAMILY"/>
    <property type="match status" value="1"/>
</dbReference>
<dbReference type="EMBL" id="JBEHZE010000001">
    <property type="protein sequence ID" value="MEX6633067.1"/>
    <property type="molecule type" value="Genomic_DNA"/>
</dbReference>
<dbReference type="InterPro" id="IPR036388">
    <property type="entry name" value="WH-like_DNA-bd_sf"/>
</dbReference>
<dbReference type="PANTHER" id="PTHR30136:SF8">
    <property type="entry name" value="TRANSCRIPTIONAL REGULATORY PROTEIN"/>
    <property type="match status" value="1"/>
</dbReference>